<organism evidence="1 2">
    <name type="scientific">Auxenochlorella protothecoides</name>
    <name type="common">Green microalga</name>
    <name type="synonym">Chlorella protothecoides</name>
    <dbReference type="NCBI Taxonomy" id="3075"/>
    <lineage>
        <taxon>Eukaryota</taxon>
        <taxon>Viridiplantae</taxon>
        <taxon>Chlorophyta</taxon>
        <taxon>core chlorophytes</taxon>
        <taxon>Trebouxiophyceae</taxon>
        <taxon>Chlorellales</taxon>
        <taxon>Chlorellaceae</taxon>
        <taxon>Auxenochlorella</taxon>
    </lineage>
</organism>
<dbReference type="Proteomes" id="UP000028924">
    <property type="component" value="Unassembled WGS sequence"/>
</dbReference>
<evidence type="ECO:0000313" key="2">
    <source>
        <dbReference type="Proteomes" id="UP000028924"/>
    </source>
</evidence>
<gene>
    <name evidence="1" type="ORF">F751_1251</name>
</gene>
<name>A0A087SE16_AUXPR</name>
<dbReference type="KEGG" id="apro:F751_1251"/>
<reference evidence="1 2" key="1">
    <citation type="journal article" date="2014" name="BMC Genomics">
        <title>Oil accumulation mechanisms of the oleaginous microalga Chlorella protothecoides revealed through its genome, transcriptomes, and proteomes.</title>
        <authorList>
            <person name="Gao C."/>
            <person name="Wang Y."/>
            <person name="Shen Y."/>
            <person name="Yan D."/>
            <person name="He X."/>
            <person name="Dai J."/>
            <person name="Wu Q."/>
        </authorList>
    </citation>
    <scope>NUCLEOTIDE SEQUENCE [LARGE SCALE GENOMIC DNA]</scope>
    <source>
        <strain evidence="1 2">0710</strain>
    </source>
</reference>
<proteinExistence type="predicted"/>
<dbReference type="EMBL" id="KL662102">
    <property type="protein sequence ID" value="KFM23970.1"/>
    <property type="molecule type" value="Genomic_DNA"/>
</dbReference>
<dbReference type="AlphaFoldDB" id="A0A087SE16"/>
<dbReference type="RefSeq" id="XP_011396848.1">
    <property type="nucleotide sequence ID" value="XM_011398546.1"/>
</dbReference>
<dbReference type="GeneID" id="23612642"/>
<protein>
    <submittedName>
        <fullName evidence="1">Uncharacterized protein</fullName>
    </submittedName>
</protein>
<sequence>MTCWRQLRGLDVIVHQPKKTSALFYHASILQCCQASRRARSSWKSRLPSDALAKREKDEHPCHLECPQ</sequence>
<keyword evidence="2" id="KW-1185">Reference proteome</keyword>
<evidence type="ECO:0000313" key="1">
    <source>
        <dbReference type="EMBL" id="KFM23970.1"/>
    </source>
</evidence>
<accession>A0A087SE16</accession>